<reference evidence="2" key="1">
    <citation type="journal article" date="2014" name="Int. J. Syst. Evol. Microbiol.">
        <title>Complete genome sequence of Corynebacterium casei LMG S-19264T (=DSM 44701T), isolated from a smear-ripened cheese.</title>
        <authorList>
            <consortium name="US DOE Joint Genome Institute (JGI-PGF)"/>
            <person name="Walter F."/>
            <person name="Albersmeier A."/>
            <person name="Kalinowski J."/>
            <person name="Ruckert C."/>
        </authorList>
    </citation>
    <scope>NUCLEOTIDE SEQUENCE</scope>
    <source>
        <strain evidence="2">JCM 4234</strain>
    </source>
</reference>
<evidence type="ECO:0000313" key="3">
    <source>
        <dbReference type="Proteomes" id="UP000653493"/>
    </source>
</evidence>
<keyword evidence="1" id="KW-1133">Transmembrane helix</keyword>
<dbReference type="InterPro" id="IPR021215">
    <property type="entry name" value="DUF2752"/>
</dbReference>
<comment type="caution">
    <text evidence="2">The sequence shown here is derived from an EMBL/GenBank/DDBJ whole genome shotgun (WGS) entry which is preliminary data.</text>
</comment>
<dbReference type="AlphaFoldDB" id="A0A918GDC2"/>
<gene>
    <name evidence="2" type="ORF">GCM10010238_17760</name>
</gene>
<feature type="transmembrane region" description="Helical" evidence="1">
    <location>
        <begin position="21"/>
        <end position="40"/>
    </location>
</feature>
<evidence type="ECO:0000256" key="1">
    <source>
        <dbReference type="SAM" id="Phobius"/>
    </source>
</evidence>
<proteinExistence type="predicted"/>
<organism evidence="2 3">
    <name type="scientific">Streptomyces griseoviridis</name>
    <dbReference type="NCBI Taxonomy" id="45398"/>
    <lineage>
        <taxon>Bacteria</taxon>
        <taxon>Bacillati</taxon>
        <taxon>Actinomycetota</taxon>
        <taxon>Actinomycetes</taxon>
        <taxon>Kitasatosporales</taxon>
        <taxon>Streptomycetaceae</taxon>
        <taxon>Streptomyces</taxon>
    </lineage>
</organism>
<name>A0A918GDC2_STRGD</name>
<keyword evidence="3" id="KW-1185">Reference proteome</keyword>
<feature type="transmembrane region" description="Helical" evidence="1">
    <location>
        <begin position="119"/>
        <end position="137"/>
    </location>
</feature>
<evidence type="ECO:0008006" key="4">
    <source>
        <dbReference type="Google" id="ProtNLM"/>
    </source>
</evidence>
<evidence type="ECO:0000313" key="2">
    <source>
        <dbReference type="EMBL" id="GGS29363.1"/>
    </source>
</evidence>
<dbReference type="EMBL" id="BMSL01000003">
    <property type="protein sequence ID" value="GGS29363.1"/>
    <property type="molecule type" value="Genomic_DNA"/>
</dbReference>
<reference evidence="2" key="2">
    <citation type="submission" date="2020-09" db="EMBL/GenBank/DDBJ databases">
        <authorList>
            <person name="Sun Q."/>
            <person name="Ohkuma M."/>
        </authorList>
    </citation>
    <scope>NUCLEOTIDE SEQUENCE</scope>
    <source>
        <strain evidence="2">JCM 4234</strain>
    </source>
</reference>
<keyword evidence="1" id="KW-0472">Membrane</keyword>
<protein>
    <recommendedName>
        <fullName evidence="4">DUF2752 domain-containing protein</fullName>
    </recommendedName>
</protein>
<keyword evidence="1" id="KW-0812">Transmembrane</keyword>
<accession>A0A918GDC2</accession>
<sequence length="142" mass="15271">MADAAGRTGPRAVHRPRSWHPAAAPLAVLAAGAAGAAYLYTTDPHQPGHVLPRCPFRLVTGLLCPACGGTRMVYDLMHGQFAAAWADNRLLLLVSPVALALLARWAWEGLRGRRWRPSPGRVTQALILATAVVWAVVRNLVQ</sequence>
<dbReference type="Proteomes" id="UP000653493">
    <property type="component" value="Unassembled WGS sequence"/>
</dbReference>
<feature type="transmembrane region" description="Helical" evidence="1">
    <location>
        <begin position="90"/>
        <end position="107"/>
    </location>
</feature>
<dbReference type="Pfam" id="PF10825">
    <property type="entry name" value="DUF2752"/>
    <property type="match status" value="1"/>
</dbReference>